<protein>
    <submittedName>
        <fullName evidence="4">VWA domain-containing protein</fullName>
    </submittedName>
</protein>
<evidence type="ECO:0000259" key="3">
    <source>
        <dbReference type="PROSITE" id="PS50234"/>
    </source>
</evidence>
<dbReference type="InterPro" id="IPR003593">
    <property type="entry name" value="AAA+_ATPase"/>
</dbReference>
<dbReference type="CDD" id="cd00009">
    <property type="entry name" value="AAA"/>
    <property type="match status" value="1"/>
</dbReference>
<dbReference type="InterPro" id="IPR011704">
    <property type="entry name" value="ATPase_dyneun-rel_AAA"/>
</dbReference>
<dbReference type="OrthoDB" id="9775079at2"/>
<feature type="region of interest" description="Disordered" evidence="2">
    <location>
        <begin position="296"/>
        <end position="370"/>
    </location>
</feature>
<dbReference type="SMART" id="SM00382">
    <property type="entry name" value="AAA"/>
    <property type="match status" value="1"/>
</dbReference>
<dbReference type="PANTHER" id="PTHR35023">
    <property type="entry name" value="CHELATASE-RELATED"/>
    <property type="match status" value="1"/>
</dbReference>
<comment type="caution">
    <text evidence="4">The sequence shown here is derived from an EMBL/GenBank/DDBJ whole genome shotgun (WGS) entry which is preliminary data.</text>
</comment>
<sequence>MTPEKRPHPERRTYPFSAILGQERMKLALLLNAINPAIGGVVIRGQKGTAKSTAARGLSALMPALAQGRRPPFVDFPLGATEDMVVGAIDLEAAIRQGVVAFQPGLLARAHNGVLYVDEINLLNDHLADSILDASESGENIVEREGQSLRHESRFILIGTMNPEEGEVRPQLLDRFGLAVSVEGEREPALRVELLKRREAFDLDADAFIARFRDDEAELAGRIVAARRRLREVFCPAHLSGFIAEICQRNHVAGHRADIVMDRAARAHAAWRGADDVSADDILAVAPMVLLHRMRTAEPEVPPPPPPPEDRPDEQAREEPQDQDSSGDQDDASSPASNTQADRGDPGGSERTAPPESDESAQQETSAANDEVAEIGAAFTVRKLDAQARDRVFRTGSGKRSRSRSACKQGRYVKSAERRDRNDLAFDATLRAAAPHQKTRRETATRDLAVHIADSDIREKIRERRVGNFLLFIVDGSGSMGAHRRMVETKAAIMSLLLDAYQKRDKVAMVVFRGRCAETVLPPTNSVERAAKLLADLPVGGRTPLSQGLETASQILRQVERRDPAALPLAIVLTDGRANAGLGCSPPHEEALRAAAQLRELHPAARFVVVDTEAPGVVRLELARKLADALNASYFKTEDLRAEDLVALAKETQTW</sequence>
<dbReference type="GO" id="GO:0005524">
    <property type="term" value="F:ATP binding"/>
    <property type="evidence" value="ECO:0007669"/>
    <property type="project" value="InterPro"/>
</dbReference>
<evidence type="ECO:0000313" key="4">
    <source>
        <dbReference type="EMBL" id="MTV33273.1"/>
    </source>
</evidence>
<dbReference type="InterPro" id="IPR041702">
    <property type="entry name" value="BchD/ChlD_VWA"/>
</dbReference>
<evidence type="ECO:0000313" key="5">
    <source>
        <dbReference type="Proteomes" id="UP000439113"/>
    </source>
</evidence>
<dbReference type="SMART" id="SM00327">
    <property type="entry name" value="VWA"/>
    <property type="match status" value="1"/>
</dbReference>
<dbReference type="AlphaFoldDB" id="A0A6N8DVR3"/>
<dbReference type="Pfam" id="PF07728">
    <property type="entry name" value="AAA_5"/>
    <property type="match status" value="1"/>
</dbReference>
<feature type="region of interest" description="Disordered" evidence="2">
    <location>
        <begin position="392"/>
        <end position="418"/>
    </location>
</feature>
<organism evidence="4 5">
    <name type="scientific">Rhodoblastus acidophilus</name>
    <name type="common">Rhodopseudomonas acidophila</name>
    <dbReference type="NCBI Taxonomy" id="1074"/>
    <lineage>
        <taxon>Bacteria</taxon>
        <taxon>Pseudomonadati</taxon>
        <taxon>Pseudomonadota</taxon>
        <taxon>Alphaproteobacteria</taxon>
        <taxon>Hyphomicrobiales</taxon>
        <taxon>Rhodoblastaceae</taxon>
        <taxon>Rhodoblastus</taxon>
    </lineage>
</organism>
<dbReference type="Gene3D" id="3.40.50.410">
    <property type="entry name" value="von Willebrand factor, type A domain"/>
    <property type="match status" value="1"/>
</dbReference>
<dbReference type="EMBL" id="WNKS01000032">
    <property type="protein sequence ID" value="MTV33273.1"/>
    <property type="molecule type" value="Genomic_DNA"/>
</dbReference>
<evidence type="ECO:0000256" key="2">
    <source>
        <dbReference type="SAM" id="MobiDB-lite"/>
    </source>
</evidence>
<name>A0A6N8DVR3_RHOAC</name>
<reference evidence="4 5" key="1">
    <citation type="submission" date="2019-11" db="EMBL/GenBank/DDBJ databases">
        <title>Whole-genome sequence of a Rhodoblastus acidophilus DSM 142.</title>
        <authorList>
            <person name="Kyndt J.A."/>
            <person name="Meyer T.E."/>
        </authorList>
    </citation>
    <scope>NUCLEOTIDE SEQUENCE [LARGE SCALE GENOMIC DNA]</scope>
    <source>
        <strain evidence="4 5">DSM 142</strain>
    </source>
</reference>
<comment type="similarity">
    <text evidence="1">Belongs to the Mg-chelatase subunits D/I family.</text>
</comment>
<dbReference type="InterPro" id="IPR052989">
    <property type="entry name" value="Mg-chelatase_DI-like"/>
</dbReference>
<dbReference type="PROSITE" id="PS50234">
    <property type="entry name" value="VWFA"/>
    <property type="match status" value="1"/>
</dbReference>
<feature type="compositionally biased region" description="Basic and acidic residues" evidence="2">
    <location>
        <begin position="308"/>
        <end position="320"/>
    </location>
</feature>
<accession>A0A6N8DVR3</accession>
<dbReference type="SUPFAM" id="SSF53300">
    <property type="entry name" value="vWA-like"/>
    <property type="match status" value="1"/>
</dbReference>
<dbReference type="Gene3D" id="3.40.50.300">
    <property type="entry name" value="P-loop containing nucleotide triphosphate hydrolases"/>
    <property type="match status" value="1"/>
</dbReference>
<dbReference type="Pfam" id="PF17863">
    <property type="entry name" value="AAA_lid_2"/>
    <property type="match status" value="1"/>
</dbReference>
<dbReference type="Pfam" id="PF13519">
    <property type="entry name" value="VWA_2"/>
    <property type="match status" value="1"/>
</dbReference>
<proteinExistence type="inferred from homology"/>
<feature type="domain" description="VWFA" evidence="3">
    <location>
        <begin position="469"/>
        <end position="652"/>
    </location>
</feature>
<dbReference type="InterPro" id="IPR027417">
    <property type="entry name" value="P-loop_NTPase"/>
</dbReference>
<dbReference type="InterPro" id="IPR002035">
    <property type="entry name" value="VWF_A"/>
</dbReference>
<feature type="compositionally biased region" description="Acidic residues" evidence="2">
    <location>
        <begin position="321"/>
        <end position="331"/>
    </location>
</feature>
<gene>
    <name evidence="4" type="ORF">GJ654_20050</name>
</gene>
<dbReference type="GO" id="GO:0016887">
    <property type="term" value="F:ATP hydrolysis activity"/>
    <property type="evidence" value="ECO:0007669"/>
    <property type="project" value="InterPro"/>
</dbReference>
<dbReference type="Gene3D" id="1.10.8.80">
    <property type="entry name" value="Magnesium chelatase subunit I, C-Terminal domain"/>
    <property type="match status" value="1"/>
</dbReference>
<dbReference type="RefSeq" id="WP_155447953.1">
    <property type="nucleotide sequence ID" value="NZ_JAOQNR010000009.1"/>
</dbReference>
<dbReference type="InterPro" id="IPR041628">
    <property type="entry name" value="ChlI/MoxR_AAA_lid"/>
</dbReference>
<dbReference type="Proteomes" id="UP000439113">
    <property type="component" value="Unassembled WGS sequence"/>
</dbReference>
<dbReference type="SUPFAM" id="SSF52540">
    <property type="entry name" value="P-loop containing nucleoside triphosphate hydrolases"/>
    <property type="match status" value="1"/>
</dbReference>
<evidence type="ECO:0000256" key="1">
    <source>
        <dbReference type="ARBA" id="ARBA00005799"/>
    </source>
</evidence>
<dbReference type="CDD" id="cd01451">
    <property type="entry name" value="vWA_Magnesium_chelatase"/>
    <property type="match status" value="1"/>
</dbReference>
<dbReference type="InterPro" id="IPR036465">
    <property type="entry name" value="vWFA_dom_sf"/>
</dbReference>
<dbReference type="PANTHER" id="PTHR35023:SF1">
    <property type="entry name" value="MG-PROTOPORPHYRIN IX CHELATASE"/>
    <property type="match status" value="1"/>
</dbReference>